<accession>A0AA88HY53</accession>
<dbReference type="PANTHER" id="PTHR44086:SF10">
    <property type="entry name" value="THIOSULFATE SULFURTRANSFERASE_RHODANESE-LIKE DOMAIN-CONTAINING PROTEIN 3"/>
    <property type="match status" value="1"/>
</dbReference>
<dbReference type="EMBL" id="JAVRJZ010000008">
    <property type="protein sequence ID" value="KAK2719288.1"/>
    <property type="molecule type" value="Genomic_DNA"/>
</dbReference>
<dbReference type="SUPFAM" id="SSF52821">
    <property type="entry name" value="Rhodanese/Cell cycle control phosphatase"/>
    <property type="match status" value="1"/>
</dbReference>
<dbReference type="InterPro" id="IPR036873">
    <property type="entry name" value="Rhodanese-like_dom_sf"/>
</dbReference>
<dbReference type="InterPro" id="IPR001763">
    <property type="entry name" value="Rhodanese-like_dom"/>
</dbReference>
<name>A0AA88HY53_ARTSF</name>
<dbReference type="SMART" id="SM00450">
    <property type="entry name" value="RHOD"/>
    <property type="match status" value="1"/>
</dbReference>
<evidence type="ECO:0000313" key="2">
    <source>
        <dbReference type="EMBL" id="KAK2719288.1"/>
    </source>
</evidence>
<dbReference type="PANTHER" id="PTHR44086">
    <property type="entry name" value="THIOSULFATE SULFURTRANSFERASE RDL2, MITOCHONDRIAL-RELATED"/>
    <property type="match status" value="1"/>
</dbReference>
<dbReference type="AlphaFoldDB" id="A0AA88HY53"/>
<dbReference type="Proteomes" id="UP001187531">
    <property type="component" value="Unassembled WGS sequence"/>
</dbReference>
<evidence type="ECO:0000313" key="3">
    <source>
        <dbReference type="Proteomes" id="UP001187531"/>
    </source>
</evidence>
<dbReference type="Pfam" id="PF00581">
    <property type="entry name" value="Rhodanese"/>
    <property type="match status" value="1"/>
</dbReference>
<gene>
    <name evidence="2" type="ORF">QYM36_004936</name>
</gene>
<evidence type="ECO:0000259" key="1">
    <source>
        <dbReference type="PROSITE" id="PS50206"/>
    </source>
</evidence>
<dbReference type="PROSITE" id="PS50206">
    <property type="entry name" value="RHODANESE_3"/>
    <property type="match status" value="1"/>
</dbReference>
<feature type="domain" description="Rhodanese" evidence="1">
    <location>
        <begin position="18"/>
        <end position="129"/>
    </location>
</feature>
<reference evidence="2" key="1">
    <citation type="submission" date="2023-07" db="EMBL/GenBank/DDBJ databases">
        <title>Chromosome-level genome assembly of Artemia franciscana.</title>
        <authorList>
            <person name="Jo E."/>
        </authorList>
    </citation>
    <scope>NUCLEOTIDE SEQUENCE</scope>
    <source>
        <tissue evidence="2">Whole body</tissue>
    </source>
</reference>
<dbReference type="Gene3D" id="3.40.250.10">
    <property type="entry name" value="Rhodanese-like domain"/>
    <property type="match status" value="1"/>
</dbReference>
<proteinExistence type="predicted"/>
<organism evidence="2 3">
    <name type="scientific">Artemia franciscana</name>
    <name type="common">Brine shrimp</name>
    <name type="synonym">Artemia sanfranciscana</name>
    <dbReference type="NCBI Taxonomy" id="6661"/>
    <lineage>
        <taxon>Eukaryota</taxon>
        <taxon>Metazoa</taxon>
        <taxon>Ecdysozoa</taxon>
        <taxon>Arthropoda</taxon>
        <taxon>Crustacea</taxon>
        <taxon>Branchiopoda</taxon>
        <taxon>Anostraca</taxon>
        <taxon>Artemiidae</taxon>
        <taxon>Artemia</taxon>
    </lineage>
</organism>
<protein>
    <recommendedName>
        <fullName evidence="1">Rhodanese domain-containing protein</fullName>
    </recommendedName>
</protein>
<sequence length="130" mass="14148">MGQQNSGVTFDDVKAGIENKNVTVIDVRNPEELTNTGKIPGAINVPLPSIKSAFELSDSEFKERFGINKPTTEDNSVIVHCDNSVIVHCLTGKRAASAIEILKGLGYLNLKLYSGSFSDWQKNNGPIEKL</sequence>
<keyword evidence="3" id="KW-1185">Reference proteome</keyword>
<comment type="caution">
    <text evidence="2">The sequence shown here is derived from an EMBL/GenBank/DDBJ whole genome shotgun (WGS) entry which is preliminary data.</text>
</comment>